<evidence type="ECO:0008006" key="4">
    <source>
        <dbReference type="Google" id="ProtNLM"/>
    </source>
</evidence>
<dbReference type="PANTHER" id="PTHR47331">
    <property type="entry name" value="PHD-TYPE DOMAIN-CONTAINING PROTEIN"/>
    <property type="match status" value="1"/>
</dbReference>
<name>A0A4C1YJ39_EUMVA</name>
<evidence type="ECO:0000313" key="2">
    <source>
        <dbReference type="EMBL" id="GBP75060.1"/>
    </source>
</evidence>
<organism evidence="2 3">
    <name type="scientific">Eumeta variegata</name>
    <name type="common">Bagworm moth</name>
    <name type="synonym">Eumeta japonica</name>
    <dbReference type="NCBI Taxonomy" id="151549"/>
    <lineage>
        <taxon>Eukaryota</taxon>
        <taxon>Metazoa</taxon>
        <taxon>Ecdysozoa</taxon>
        <taxon>Arthropoda</taxon>
        <taxon>Hexapoda</taxon>
        <taxon>Insecta</taxon>
        <taxon>Pterygota</taxon>
        <taxon>Neoptera</taxon>
        <taxon>Endopterygota</taxon>
        <taxon>Lepidoptera</taxon>
        <taxon>Glossata</taxon>
        <taxon>Ditrysia</taxon>
        <taxon>Tineoidea</taxon>
        <taxon>Psychidae</taxon>
        <taxon>Oiketicinae</taxon>
        <taxon>Eumeta</taxon>
    </lineage>
</organism>
<proteinExistence type="predicted"/>
<sequence length="537" mass="59684">MIPVVIRGATATLSTFALLDEGSTVTLMEAAVAERVGATGPKEPFTIEGVAGARINANESRKISITIRGLHQKAEHPLVAHTVRDLRIAPQSIPDNIVEECEHLADIRSQITYASGTPTILLGQDNWHLIVTRGVRSGGLQQPAARSPNWAGCCTARARGRARVNLVQSREVEQEDSIEKLIKEHFALDNIGITPRRPKTDPEKRALDILNKESRRMTDGRFQTGLIWRKDDVAIPNNRNTALSRLHNSKKRLKHDEKLKNETGRQRVLNRTSIPAGDIRKAISNTENHLSCLQLVRATGRVQFIDLCRRRESIYAAKHKQNRKRRKNYEEFSRSPEAVHLHGPGLLRPVLGHRGPPTPQTIRGPIHVFDHASRSSRARGSSPRRSDTHSQALHGAPRVSDGDLERQGTNFVGRTTSCEERRAGVRRGSIRAPGPLAIHTPAHHSWGAWERMVQSVKRALTTVLQEQHPREEVLSTLLAEAEFTVNSRPLTHVSVSAEDPEALTRTTFCWAARRGYQHRARSSRPISTVDSSGVASG</sequence>
<gene>
    <name evidence="2" type="ORF">EVAR_48740_1</name>
</gene>
<dbReference type="GO" id="GO:0003676">
    <property type="term" value="F:nucleic acid binding"/>
    <property type="evidence" value="ECO:0007669"/>
    <property type="project" value="InterPro"/>
</dbReference>
<dbReference type="AlphaFoldDB" id="A0A4C1YJ39"/>
<reference evidence="2 3" key="1">
    <citation type="journal article" date="2019" name="Commun. Biol.">
        <title>The bagworm genome reveals a unique fibroin gene that provides high tensile strength.</title>
        <authorList>
            <person name="Kono N."/>
            <person name="Nakamura H."/>
            <person name="Ohtoshi R."/>
            <person name="Tomita M."/>
            <person name="Numata K."/>
            <person name="Arakawa K."/>
        </authorList>
    </citation>
    <scope>NUCLEOTIDE SEQUENCE [LARGE SCALE GENOMIC DNA]</scope>
</reference>
<comment type="caution">
    <text evidence="2">The sequence shown here is derived from an EMBL/GenBank/DDBJ whole genome shotgun (WGS) entry which is preliminary data.</text>
</comment>
<dbReference type="Gene3D" id="3.30.420.10">
    <property type="entry name" value="Ribonuclease H-like superfamily/Ribonuclease H"/>
    <property type="match status" value="1"/>
</dbReference>
<dbReference type="InterPro" id="IPR036397">
    <property type="entry name" value="RNaseH_sf"/>
</dbReference>
<accession>A0A4C1YJ39</accession>
<dbReference type="Proteomes" id="UP000299102">
    <property type="component" value="Unassembled WGS sequence"/>
</dbReference>
<protein>
    <recommendedName>
        <fullName evidence="4">Peptidase A2 domain-containing protein</fullName>
    </recommendedName>
</protein>
<dbReference type="PANTHER" id="PTHR47331:SF5">
    <property type="entry name" value="RIBONUCLEASE H"/>
    <property type="match status" value="1"/>
</dbReference>
<feature type="compositionally biased region" description="Basic and acidic residues" evidence="1">
    <location>
        <begin position="328"/>
        <end position="340"/>
    </location>
</feature>
<evidence type="ECO:0000313" key="3">
    <source>
        <dbReference type="Proteomes" id="UP000299102"/>
    </source>
</evidence>
<dbReference type="EMBL" id="BGZK01001234">
    <property type="protein sequence ID" value="GBP75060.1"/>
    <property type="molecule type" value="Genomic_DNA"/>
</dbReference>
<dbReference type="OrthoDB" id="10055784at2759"/>
<evidence type="ECO:0000256" key="1">
    <source>
        <dbReference type="SAM" id="MobiDB-lite"/>
    </source>
</evidence>
<keyword evidence="3" id="KW-1185">Reference proteome</keyword>
<feature type="region of interest" description="Disordered" evidence="1">
    <location>
        <begin position="319"/>
        <end position="344"/>
    </location>
</feature>
<feature type="region of interest" description="Disordered" evidence="1">
    <location>
        <begin position="372"/>
        <end position="409"/>
    </location>
</feature>